<evidence type="ECO:0000313" key="3">
    <source>
        <dbReference type="Proteomes" id="UP000799778"/>
    </source>
</evidence>
<evidence type="ECO:0000313" key="2">
    <source>
        <dbReference type="EMBL" id="KAF2020404.1"/>
    </source>
</evidence>
<gene>
    <name evidence="2" type="ORF">BU24DRAFT_836</name>
</gene>
<feature type="chain" id="PRO_5025441199" evidence="1">
    <location>
        <begin position="21"/>
        <end position="117"/>
    </location>
</feature>
<dbReference type="RefSeq" id="XP_033388743.1">
    <property type="nucleotide sequence ID" value="XM_033534692.1"/>
</dbReference>
<keyword evidence="1" id="KW-0732">Signal</keyword>
<protein>
    <submittedName>
        <fullName evidence="2">Uncharacterized protein</fullName>
    </submittedName>
</protein>
<organism evidence="2 3">
    <name type="scientific">Aaosphaeria arxii CBS 175.79</name>
    <dbReference type="NCBI Taxonomy" id="1450172"/>
    <lineage>
        <taxon>Eukaryota</taxon>
        <taxon>Fungi</taxon>
        <taxon>Dikarya</taxon>
        <taxon>Ascomycota</taxon>
        <taxon>Pezizomycotina</taxon>
        <taxon>Dothideomycetes</taxon>
        <taxon>Pleosporomycetidae</taxon>
        <taxon>Pleosporales</taxon>
        <taxon>Pleosporales incertae sedis</taxon>
        <taxon>Aaosphaeria</taxon>
    </lineage>
</organism>
<dbReference type="AlphaFoldDB" id="A0A6A5Y771"/>
<sequence>MRMIVWFWSLRGFGWERVAAFGLAYTPTPVRFPPSQNHFNSFYSSTASTMNCTQYEVHTTQCRVKTLISRQESEVCKSKMVDVPIDSSFSLHRFHHIPSSNPYPVLSPDVPSQPNPY</sequence>
<accession>A0A6A5Y771</accession>
<keyword evidence="3" id="KW-1185">Reference proteome</keyword>
<evidence type="ECO:0000256" key="1">
    <source>
        <dbReference type="SAM" id="SignalP"/>
    </source>
</evidence>
<dbReference type="EMBL" id="ML978066">
    <property type="protein sequence ID" value="KAF2020404.1"/>
    <property type="molecule type" value="Genomic_DNA"/>
</dbReference>
<proteinExistence type="predicted"/>
<dbReference type="Proteomes" id="UP000799778">
    <property type="component" value="Unassembled WGS sequence"/>
</dbReference>
<dbReference type="GeneID" id="54292089"/>
<reference evidence="2" key="1">
    <citation type="journal article" date="2020" name="Stud. Mycol.">
        <title>101 Dothideomycetes genomes: a test case for predicting lifestyles and emergence of pathogens.</title>
        <authorList>
            <person name="Haridas S."/>
            <person name="Albert R."/>
            <person name="Binder M."/>
            <person name="Bloem J."/>
            <person name="Labutti K."/>
            <person name="Salamov A."/>
            <person name="Andreopoulos B."/>
            <person name="Baker S."/>
            <person name="Barry K."/>
            <person name="Bills G."/>
            <person name="Bluhm B."/>
            <person name="Cannon C."/>
            <person name="Castanera R."/>
            <person name="Culley D."/>
            <person name="Daum C."/>
            <person name="Ezra D."/>
            <person name="Gonzalez J."/>
            <person name="Henrissat B."/>
            <person name="Kuo A."/>
            <person name="Liang C."/>
            <person name="Lipzen A."/>
            <person name="Lutzoni F."/>
            <person name="Magnuson J."/>
            <person name="Mondo S."/>
            <person name="Nolan M."/>
            <person name="Ohm R."/>
            <person name="Pangilinan J."/>
            <person name="Park H.-J."/>
            <person name="Ramirez L."/>
            <person name="Alfaro M."/>
            <person name="Sun H."/>
            <person name="Tritt A."/>
            <person name="Yoshinaga Y."/>
            <person name="Zwiers L.-H."/>
            <person name="Turgeon B."/>
            <person name="Goodwin S."/>
            <person name="Spatafora J."/>
            <person name="Crous P."/>
            <person name="Grigoriev I."/>
        </authorList>
    </citation>
    <scope>NUCLEOTIDE SEQUENCE</scope>
    <source>
        <strain evidence="2">CBS 175.79</strain>
    </source>
</reference>
<name>A0A6A5Y771_9PLEO</name>
<feature type="signal peptide" evidence="1">
    <location>
        <begin position="1"/>
        <end position="20"/>
    </location>
</feature>